<evidence type="ECO:0000256" key="2">
    <source>
        <dbReference type="ARBA" id="ARBA00023002"/>
    </source>
</evidence>
<dbReference type="Proteomes" id="UP001499843">
    <property type="component" value="Unassembled WGS sequence"/>
</dbReference>
<dbReference type="PROSITE" id="PS00065">
    <property type="entry name" value="D_2_HYDROXYACID_DH_1"/>
    <property type="match status" value="1"/>
</dbReference>
<accession>A0ABP5PAZ0</accession>
<dbReference type="Gene3D" id="1.10.1040.10">
    <property type="entry name" value="N-(1-d-carboxylethyl)-l-norvaline Dehydrogenase, domain 2"/>
    <property type="match status" value="1"/>
</dbReference>
<dbReference type="Gene3D" id="3.40.50.720">
    <property type="entry name" value="NAD(P)-binding Rossmann-like Domain"/>
    <property type="match status" value="1"/>
</dbReference>
<comment type="similarity">
    <text evidence="1">Belongs to the HIBADH-related family.</text>
</comment>
<protein>
    <submittedName>
        <fullName evidence="5">NAD(P)-binding domain-containing protein</fullName>
    </submittedName>
</protein>
<evidence type="ECO:0000259" key="4">
    <source>
        <dbReference type="Pfam" id="PF21761"/>
    </source>
</evidence>
<dbReference type="InterPro" id="IPR006115">
    <property type="entry name" value="6PGDH_NADP-bd"/>
</dbReference>
<proteinExistence type="inferred from homology"/>
<name>A0ABP5PAZ0_9ACTN</name>
<dbReference type="InterPro" id="IPR015815">
    <property type="entry name" value="HIBADH-related"/>
</dbReference>
<feature type="domain" description="6-phosphogluconate dehydrogenase NADP-binding" evidence="3">
    <location>
        <begin position="10"/>
        <end position="158"/>
    </location>
</feature>
<comment type="caution">
    <text evidence="5">The sequence shown here is derived from an EMBL/GenBank/DDBJ whole genome shotgun (WGS) entry which is preliminary data.</text>
</comment>
<dbReference type="Pfam" id="PF03446">
    <property type="entry name" value="NAD_binding_2"/>
    <property type="match status" value="1"/>
</dbReference>
<dbReference type="InterPro" id="IPR029752">
    <property type="entry name" value="D-isomer_DH_CS1"/>
</dbReference>
<dbReference type="PANTHER" id="PTHR43580">
    <property type="entry name" value="OXIDOREDUCTASE GLYR1-RELATED"/>
    <property type="match status" value="1"/>
</dbReference>
<evidence type="ECO:0000259" key="3">
    <source>
        <dbReference type="Pfam" id="PF03446"/>
    </source>
</evidence>
<dbReference type="InterPro" id="IPR051265">
    <property type="entry name" value="HIBADH-related_NP60_sf"/>
</dbReference>
<evidence type="ECO:0000256" key="1">
    <source>
        <dbReference type="ARBA" id="ARBA00009080"/>
    </source>
</evidence>
<dbReference type="InterPro" id="IPR013328">
    <property type="entry name" value="6PGD_dom2"/>
</dbReference>
<keyword evidence="2" id="KW-0560">Oxidoreductase</keyword>
<dbReference type="Pfam" id="PF21761">
    <property type="entry name" value="RedAm-like_C"/>
    <property type="match status" value="1"/>
</dbReference>
<evidence type="ECO:0000313" key="6">
    <source>
        <dbReference type="Proteomes" id="UP001499843"/>
    </source>
</evidence>
<organism evidence="5 6">
    <name type="scientific">Nonomuraea monospora</name>
    <dbReference type="NCBI Taxonomy" id="568818"/>
    <lineage>
        <taxon>Bacteria</taxon>
        <taxon>Bacillati</taxon>
        <taxon>Actinomycetota</taxon>
        <taxon>Actinomycetes</taxon>
        <taxon>Streptosporangiales</taxon>
        <taxon>Streptosporangiaceae</taxon>
        <taxon>Nonomuraea</taxon>
    </lineage>
</organism>
<dbReference type="SUPFAM" id="SSF51735">
    <property type="entry name" value="NAD(P)-binding Rossmann-fold domains"/>
    <property type="match status" value="1"/>
</dbReference>
<dbReference type="PANTHER" id="PTHR43580:SF2">
    <property type="entry name" value="CYTOKINE-LIKE NUCLEAR FACTOR N-PAC"/>
    <property type="match status" value="1"/>
</dbReference>
<feature type="domain" description="NADPH-dependent reductive aminase-like C-terminal" evidence="4">
    <location>
        <begin position="168"/>
        <end position="287"/>
    </location>
</feature>
<evidence type="ECO:0000313" key="5">
    <source>
        <dbReference type="EMBL" id="GAA2208882.1"/>
    </source>
</evidence>
<reference evidence="6" key="1">
    <citation type="journal article" date="2019" name="Int. J. Syst. Evol. Microbiol.">
        <title>The Global Catalogue of Microorganisms (GCM) 10K type strain sequencing project: providing services to taxonomists for standard genome sequencing and annotation.</title>
        <authorList>
            <consortium name="The Broad Institute Genomics Platform"/>
            <consortium name="The Broad Institute Genome Sequencing Center for Infectious Disease"/>
            <person name="Wu L."/>
            <person name="Ma J."/>
        </authorList>
    </citation>
    <scope>NUCLEOTIDE SEQUENCE [LARGE SCALE GENOMIC DNA]</scope>
    <source>
        <strain evidence="6">JCM 16114</strain>
    </source>
</reference>
<dbReference type="EMBL" id="BAAAQX010000010">
    <property type="protein sequence ID" value="GAA2208882.1"/>
    <property type="molecule type" value="Genomic_DNA"/>
</dbReference>
<dbReference type="RefSeq" id="WP_344477435.1">
    <property type="nucleotide sequence ID" value="NZ_BAAAQX010000010.1"/>
</dbReference>
<dbReference type="PIRSF" id="PIRSF000103">
    <property type="entry name" value="HIBADH"/>
    <property type="match status" value="1"/>
</dbReference>
<dbReference type="InterPro" id="IPR036291">
    <property type="entry name" value="NAD(P)-bd_dom_sf"/>
</dbReference>
<gene>
    <name evidence="5" type="ORF">GCM10009850_043400</name>
</gene>
<dbReference type="InterPro" id="IPR048666">
    <property type="entry name" value="RedAm-like_C"/>
</dbReference>
<sequence length="298" mass="30430">MTELKAYGHRIAVIGTGAIGGAVARRLLAAGHDVVVWNRTASRTAELVDAGATPAESVREAASSAALTLLTLTDHTAVQQCLAELDADLSGRTIIAMCTGTPGEAIRAARKVAALGASYLDAGLQTSPELIGTDAATILYSGSRPAFQRHRAVLALLSTPRFVGEAPQAAAVWDLTLFGLWYDAQLGLLRALDAVREAGVDVAEFADTAVKQLGHVVAAAPATASELLQASYPAGPATLAEHLTVVRHLIELRDGQALGDGGLPAVAARIEALIEQGHAGAGLTATIAPTTGEDGLAG</sequence>
<keyword evidence="6" id="KW-1185">Reference proteome</keyword>